<reference evidence="3" key="1">
    <citation type="submission" date="2019-08" db="EMBL/GenBank/DDBJ databases">
        <authorList>
            <person name="Kucharzyk K."/>
            <person name="Murdoch R.W."/>
            <person name="Higgins S."/>
            <person name="Loffler F."/>
        </authorList>
    </citation>
    <scope>NUCLEOTIDE SEQUENCE</scope>
</reference>
<feature type="domain" description="Peptidase C1A papain C-terminal" evidence="2">
    <location>
        <begin position="325"/>
        <end position="366"/>
    </location>
</feature>
<evidence type="ECO:0000259" key="2">
    <source>
        <dbReference type="Pfam" id="PF00112"/>
    </source>
</evidence>
<proteinExistence type="inferred from homology"/>
<evidence type="ECO:0000256" key="1">
    <source>
        <dbReference type="PIRNR" id="PIRNR005700"/>
    </source>
</evidence>
<dbReference type="InterPro" id="IPR000169">
    <property type="entry name" value="Pept_cys_AS"/>
</dbReference>
<dbReference type="PIRSF" id="PIRSF005700">
    <property type="entry name" value="PepC"/>
    <property type="match status" value="1"/>
</dbReference>
<dbReference type="GO" id="GO:0006508">
    <property type="term" value="P:proteolysis"/>
    <property type="evidence" value="ECO:0007669"/>
    <property type="project" value="UniProtKB-KW"/>
</dbReference>
<comment type="caution">
    <text evidence="3">The sequence shown here is derived from an EMBL/GenBank/DDBJ whole genome shotgun (WGS) entry which is preliminary data.</text>
</comment>
<dbReference type="Gene3D" id="3.90.70.10">
    <property type="entry name" value="Cysteine proteinases"/>
    <property type="match status" value="1"/>
</dbReference>
<accession>A0A644XIQ2</accession>
<dbReference type="GO" id="GO:0070005">
    <property type="term" value="F:cysteine-type aminopeptidase activity"/>
    <property type="evidence" value="ECO:0007669"/>
    <property type="project" value="InterPro"/>
</dbReference>
<dbReference type="AlphaFoldDB" id="A0A644XIQ2"/>
<name>A0A644XIQ2_9ZZZZ</name>
<dbReference type="InterPro" id="IPR038765">
    <property type="entry name" value="Papain-like_cys_pep_sf"/>
</dbReference>
<dbReference type="PROSITE" id="PS00139">
    <property type="entry name" value="THIOL_PROTEASE_CYS"/>
    <property type="match status" value="1"/>
</dbReference>
<dbReference type="EMBL" id="VSSQ01002545">
    <property type="protein sequence ID" value="MPM16065.1"/>
    <property type="molecule type" value="Genomic_DNA"/>
</dbReference>
<keyword evidence="1" id="KW-0788">Thiol protease</keyword>
<comment type="similarity">
    <text evidence="1">Belongs to the peptidase C1 family.</text>
</comment>
<keyword evidence="1" id="KW-0645">Protease</keyword>
<dbReference type="Pfam" id="PF00112">
    <property type="entry name" value="Peptidase_C1"/>
    <property type="match status" value="2"/>
</dbReference>
<protein>
    <recommendedName>
        <fullName evidence="2">Peptidase C1A papain C-terminal domain-containing protein</fullName>
    </recommendedName>
</protein>
<feature type="domain" description="Peptidase C1A papain C-terminal" evidence="2">
    <location>
        <begin position="36"/>
        <end position="122"/>
    </location>
</feature>
<dbReference type="InterPro" id="IPR000668">
    <property type="entry name" value="Peptidase_C1A_C"/>
</dbReference>
<gene>
    <name evidence="3" type="ORF">SDC9_62439</name>
</gene>
<sequence>MKKLFLLSWLFVFFFATTAVAQDEGYKFTDTKVLPATSVKDQYKSGTCWSFSALGFYEAELLRMGKGEYNLSEAFVIRHSYIDKAEKYLRFHGSLNFGGGGAFHDVTNVMRNYGSVPESAYPGLNYGTEKFDHSELDAVLKGYMDAIVKNEDAVPTTAWKNGFIAILDAYLGPEPTEFEYNGKKYSPKTFQESLGLNLDDYIEVTSFSHHPFYKEFVLEVPDNWSMDLTWNVTITDMTDIVDYSISHGYTVAWASDVSEKGFSWTNGVAVIPDASRTDLTGTDREKWEKMSTRDKTAQLYSFEKPIKEITATQELRQKEFDNFKTTDDHGIVIVGTAKDQNGTEYYKVKNSWDTTGKYEGYFYASKTFVMMKTTDMLVNKKGVPPALLKKLGL</sequence>
<dbReference type="SUPFAM" id="SSF54001">
    <property type="entry name" value="Cysteine proteinases"/>
    <property type="match status" value="1"/>
</dbReference>
<evidence type="ECO:0000313" key="3">
    <source>
        <dbReference type="EMBL" id="MPM16065.1"/>
    </source>
</evidence>
<organism evidence="3">
    <name type="scientific">bioreactor metagenome</name>
    <dbReference type="NCBI Taxonomy" id="1076179"/>
    <lineage>
        <taxon>unclassified sequences</taxon>
        <taxon>metagenomes</taxon>
        <taxon>ecological metagenomes</taxon>
    </lineage>
</organism>
<dbReference type="InterPro" id="IPR004134">
    <property type="entry name" value="Peptidase_C1B"/>
</dbReference>
<keyword evidence="1" id="KW-0378">Hydrolase</keyword>